<protein>
    <submittedName>
        <fullName evidence="9">Branched-chain-amino-acid aminotransferase</fullName>
    </submittedName>
</protein>
<evidence type="ECO:0000256" key="1">
    <source>
        <dbReference type="ARBA" id="ARBA00001933"/>
    </source>
</evidence>
<dbReference type="AlphaFoldDB" id="A0A1W0WU39"/>
<comment type="similarity">
    <text evidence="2">Belongs to the class-IV pyridoxal-phosphate-dependent aminotransferase family.</text>
</comment>
<keyword evidence="3 9" id="KW-0032">Aminotransferase</keyword>
<evidence type="ECO:0000313" key="9">
    <source>
        <dbReference type="EMBL" id="OQV18715.1"/>
    </source>
</evidence>
<evidence type="ECO:0000313" key="10">
    <source>
        <dbReference type="Proteomes" id="UP000192578"/>
    </source>
</evidence>
<evidence type="ECO:0000256" key="8">
    <source>
        <dbReference type="PIRSR" id="PIRSR006468-1"/>
    </source>
</evidence>
<sequence>MQALRKASFRSDKLQPVLVQLTDGRSYASAATHFSGGSDPRHFKHQDLELHSSKKLQKKPDFGKLIFGRHFSDHMLDVAWSESHGWGVPRIGPIRNIELHPAAKVLHYALELFEGMKAYYGDDGKVRLFRPDQNMERMQTSAKRTSLPDFDGKRAHALHRSAHRRGPQLGPAESRQQPYEALLYVITGPVGPYFPTGLKPVSLLADPQHVRSWPGGAGAYKMGSNYAPTIHVQKEAEKQGCQQVLWLHGDDHQVTEVGTMNVMVFWINENGEKELVTAPLDGLILPGVTRNSLLALSREWGEFKVSERNFTMGDIEKAVEQKRLIEFFGCGTACVVCPVHNILYAGRNIKIPVPNEKASLSGRFLRTLNDITYGRVRGHPWAVDIDELIATVPVSERIAVKSR</sequence>
<evidence type="ECO:0000256" key="3">
    <source>
        <dbReference type="ARBA" id="ARBA00022576"/>
    </source>
</evidence>
<dbReference type="InterPro" id="IPR001544">
    <property type="entry name" value="Aminotrans_IV"/>
</dbReference>
<comment type="caution">
    <text evidence="9">The sequence shown here is derived from an EMBL/GenBank/DDBJ whole genome shotgun (WGS) entry which is preliminary data.</text>
</comment>
<dbReference type="GO" id="GO:0009098">
    <property type="term" value="P:L-leucine biosynthetic process"/>
    <property type="evidence" value="ECO:0007669"/>
    <property type="project" value="TreeGrafter"/>
</dbReference>
<evidence type="ECO:0000256" key="5">
    <source>
        <dbReference type="ARBA" id="ARBA00022679"/>
    </source>
</evidence>
<dbReference type="InterPro" id="IPR005786">
    <property type="entry name" value="B_amino_transII"/>
</dbReference>
<name>A0A1W0WU39_HYPEX</name>
<dbReference type="FunFam" id="3.20.10.10:FF:000004">
    <property type="entry name" value="Branched-chain-amino-acid aminotransferase"/>
    <property type="match status" value="1"/>
</dbReference>
<dbReference type="Gene3D" id="3.20.10.10">
    <property type="entry name" value="D-amino Acid Aminotransferase, subunit A, domain 2"/>
    <property type="match status" value="1"/>
</dbReference>
<dbReference type="GO" id="GO:0005739">
    <property type="term" value="C:mitochondrion"/>
    <property type="evidence" value="ECO:0007669"/>
    <property type="project" value="TreeGrafter"/>
</dbReference>
<feature type="modified residue" description="N6-(pyridoxal phosphate)lysine" evidence="8">
    <location>
        <position position="221"/>
    </location>
</feature>
<proteinExistence type="inferred from homology"/>
<dbReference type="InterPro" id="IPR036038">
    <property type="entry name" value="Aminotransferase-like"/>
</dbReference>
<accession>A0A1W0WU39</accession>
<organism evidence="9 10">
    <name type="scientific">Hypsibius exemplaris</name>
    <name type="common">Freshwater tardigrade</name>
    <dbReference type="NCBI Taxonomy" id="2072580"/>
    <lineage>
        <taxon>Eukaryota</taxon>
        <taxon>Metazoa</taxon>
        <taxon>Ecdysozoa</taxon>
        <taxon>Tardigrada</taxon>
        <taxon>Eutardigrada</taxon>
        <taxon>Parachela</taxon>
        <taxon>Hypsibioidea</taxon>
        <taxon>Hypsibiidae</taxon>
        <taxon>Hypsibius</taxon>
    </lineage>
</organism>
<keyword evidence="4" id="KW-0028">Amino-acid biosynthesis</keyword>
<dbReference type="PIRSF" id="PIRSF006468">
    <property type="entry name" value="BCAT1"/>
    <property type="match status" value="1"/>
</dbReference>
<dbReference type="InterPro" id="IPR043132">
    <property type="entry name" value="BCAT-like_C"/>
</dbReference>
<dbReference type="Pfam" id="PF01063">
    <property type="entry name" value="Aminotran_4"/>
    <property type="match status" value="1"/>
</dbReference>
<evidence type="ECO:0000256" key="4">
    <source>
        <dbReference type="ARBA" id="ARBA00022605"/>
    </source>
</evidence>
<dbReference type="PANTHER" id="PTHR11825:SF44">
    <property type="entry name" value="BRANCHED-CHAIN-AMINO-ACID AMINOTRANSFERASE"/>
    <property type="match status" value="1"/>
</dbReference>
<dbReference type="SUPFAM" id="SSF56752">
    <property type="entry name" value="D-aminoacid aminotransferase-like PLP-dependent enzymes"/>
    <property type="match status" value="1"/>
</dbReference>
<dbReference type="InterPro" id="IPR043131">
    <property type="entry name" value="BCAT-like_N"/>
</dbReference>
<reference evidence="10" key="1">
    <citation type="submission" date="2017-01" db="EMBL/GenBank/DDBJ databases">
        <title>Comparative genomics of anhydrobiosis in the tardigrade Hypsibius dujardini.</title>
        <authorList>
            <person name="Yoshida Y."/>
            <person name="Koutsovoulos G."/>
            <person name="Laetsch D."/>
            <person name="Stevens L."/>
            <person name="Kumar S."/>
            <person name="Horikawa D."/>
            <person name="Ishino K."/>
            <person name="Komine S."/>
            <person name="Tomita M."/>
            <person name="Blaxter M."/>
            <person name="Arakawa K."/>
        </authorList>
    </citation>
    <scope>NUCLEOTIDE SEQUENCE [LARGE SCALE GENOMIC DNA]</scope>
    <source>
        <strain evidence="10">Z151</strain>
    </source>
</reference>
<dbReference type="CDD" id="cd01557">
    <property type="entry name" value="BCAT_beta_family"/>
    <property type="match status" value="1"/>
</dbReference>
<dbReference type="InterPro" id="IPR033939">
    <property type="entry name" value="BCAT_family"/>
</dbReference>
<keyword evidence="10" id="KW-1185">Reference proteome</keyword>
<keyword evidence="5" id="KW-0808">Transferase</keyword>
<gene>
    <name evidence="9" type="ORF">BV898_07154</name>
</gene>
<dbReference type="PANTHER" id="PTHR11825">
    <property type="entry name" value="SUBGROUP IIII AMINOTRANSFERASE"/>
    <property type="match status" value="1"/>
</dbReference>
<keyword evidence="6" id="KW-0663">Pyridoxal phosphate</keyword>
<evidence type="ECO:0000256" key="7">
    <source>
        <dbReference type="ARBA" id="ARBA00023304"/>
    </source>
</evidence>
<evidence type="ECO:0000256" key="6">
    <source>
        <dbReference type="ARBA" id="ARBA00022898"/>
    </source>
</evidence>
<dbReference type="OrthoDB" id="1732691at2759"/>
<dbReference type="GO" id="GO:0004084">
    <property type="term" value="F:branched-chain-amino-acid transaminase activity"/>
    <property type="evidence" value="ECO:0007669"/>
    <property type="project" value="InterPro"/>
</dbReference>
<dbReference type="Proteomes" id="UP000192578">
    <property type="component" value="Unassembled WGS sequence"/>
</dbReference>
<dbReference type="Gene3D" id="3.30.470.10">
    <property type="match status" value="1"/>
</dbReference>
<comment type="cofactor">
    <cofactor evidence="1">
        <name>pyridoxal 5'-phosphate</name>
        <dbReference type="ChEBI" id="CHEBI:597326"/>
    </cofactor>
</comment>
<dbReference type="EMBL" id="MTYJ01000046">
    <property type="protein sequence ID" value="OQV18715.1"/>
    <property type="molecule type" value="Genomic_DNA"/>
</dbReference>
<evidence type="ECO:0000256" key="2">
    <source>
        <dbReference type="ARBA" id="ARBA00009320"/>
    </source>
</evidence>
<keyword evidence="7" id="KW-0100">Branched-chain amino acid biosynthesis</keyword>
<dbReference type="GO" id="GO:0009099">
    <property type="term" value="P:L-valine biosynthetic process"/>
    <property type="evidence" value="ECO:0007669"/>
    <property type="project" value="TreeGrafter"/>
</dbReference>